<dbReference type="PANTHER" id="PTHR12526:SF637">
    <property type="entry name" value="GLYCOSYLTRANSFERASE EPSF-RELATED"/>
    <property type="match status" value="1"/>
</dbReference>
<dbReference type="Pfam" id="PF00534">
    <property type="entry name" value="Glycos_transf_1"/>
    <property type="match status" value="1"/>
</dbReference>
<accession>A0ABT7AXK3</accession>
<feature type="domain" description="Glycosyl transferase family 1" evidence="1">
    <location>
        <begin position="212"/>
        <end position="369"/>
    </location>
</feature>
<dbReference type="EC" id="2.4.-.-" evidence="2"/>
<protein>
    <submittedName>
        <fullName evidence="2">Glycosyltransferase</fullName>
        <ecNumber evidence="2">2.4.-.-</ecNumber>
    </submittedName>
</protein>
<name>A0ABT7AXK3_9CYAN</name>
<reference evidence="2 3" key="1">
    <citation type="submission" date="2023-01" db="EMBL/GenBank/DDBJ databases">
        <title>Novel diversity within Roseofilum (Cyanobacteria; Desertifilaceae) from marine benthic mats with descriptions of four novel species.</title>
        <authorList>
            <person name="Wang Y."/>
            <person name="Berthold D.E."/>
            <person name="Hu J."/>
            <person name="Lefler F.W."/>
            <person name="Laughinghouse H.D. IV."/>
        </authorList>
    </citation>
    <scope>NUCLEOTIDE SEQUENCE [LARGE SCALE GENOMIC DNA]</scope>
    <source>
        <strain evidence="2 3">BLCC-M154</strain>
    </source>
</reference>
<evidence type="ECO:0000313" key="3">
    <source>
        <dbReference type="Proteomes" id="UP001235303"/>
    </source>
</evidence>
<keyword evidence="2" id="KW-0808">Transferase</keyword>
<dbReference type="Proteomes" id="UP001235303">
    <property type="component" value="Unassembled WGS sequence"/>
</dbReference>
<dbReference type="Gene3D" id="3.40.50.2000">
    <property type="entry name" value="Glycogen Phosphorylase B"/>
    <property type="match status" value="2"/>
</dbReference>
<gene>
    <name evidence="2" type="ORF">PMG71_19615</name>
</gene>
<dbReference type="EMBL" id="JAQOSP010000121">
    <property type="protein sequence ID" value="MDJ1171644.1"/>
    <property type="molecule type" value="Genomic_DNA"/>
</dbReference>
<dbReference type="RefSeq" id="WP_283755397.1">
    <property type="nucleotide sequence ID" value="NZ_JAQOSP010000121.1"/>
</dbReference>
<keyword evidence="2" id="KW-0328">Glycosyltransferase</keyword>
<dbReference type="PANTHER" id="PTHR12526">
    <property type="entry name" value="GLYCOSYLTRANSFERASE"/>
    <property type="match status" value="1"/>
</dbReference>
<comment type="caution">
    <text evidence="2">The sequence shown here is derived from an EMBL/GenBank/DDBJ whole genome shotgun (WGS) entry which is preliminary data.</text>
</comment>
<organism evidence="2 3">
    <name type="scientific">Roseofilum acuticapitatum BLCC-M154</name>
    <dbReference type="NCBI Taxonomy" id="3022444"/>
    <lineage>
        <taxon>Bacteria</taxon>
        <taxon>Bacillati</taxon>
        <taxon>Cyanobacteriota</taxon>
        <taxon>Cyanophyceae</taxon>
        <taxon>Desertifilales</taxon>
        <taxon>Desertifilaceae</taxon>
        <taxon>Roseofilum</taxon>
        <taxon>Roseofilum acuticapitatum</taxon>
    </lineage>
</organism>
<dbReference type="GO" id="GO:0016757">
    <property type="term" value="F:glycosyltransferase activity"/>
    <property type="evidence" value="ECO:0007669"/>
    <property type="project" value="UniProtKB-KW"/>
</dbReference>
<keyword evidence="3" id="KW-1185">Reference proteome</keyword>
<dbReference type="InterPro" id="IPR001296">
    <property type="entry name" value="Glyco_trans_1"/>
</dbReference>
<evidence type="ECO:0000259" key="1">
    <source>
        <dbReference type="Pfam" id="PF00534"/>
    </source>
</evidence>
<sequence>MKKKLILTILYQFNPWKSSIGGIQSVICNFIKYAPSDFEVRLVGTGEDTGELGKWQDREFAGRALKFMPVIPLEEDNVRRWIPTTLKYTQALMGKDLSSDFLHFHRIEPTLVAGKWQGEKALFIHNDIQQQMKSTTGKKALLWQYFPWAYFVLENRLMQGLDRLYSCNTESTRFYQERYPDLSSRVQGIRNPVDLERFYPLEVREKEEKRKDLARKMNLSSDTRFVLFAGRLHPQKDPLLLVQTVGILKEANIHLLVAGEGELRPELESEIKRLDLSTKITLLGAVPQEQLVKYHQLSSACILTSVYEGLPIVVLEALSCGTPFVSTACGETPRILIPGSGEVSATRSAGAIAQELRKVINNPDQYSSLICRQAVQPYNAKEVVINLYEEMKQRRRMGKEM</sequence>
<evidence type="ECO:0000313" key="2">
    <source>
        <dbReference type="EMBL" id="MDJ1171644.1"/>
    </source>
</evidence>
<proteinExistence type="predicted"/>
<dbReference type="SUPFAM" id="SSF53756">
    <property type="entry name" value="UDP-Glycosyltransferase/glycogen phosphorylase"/>
    <property type="match status" value="1"/>
</dbReference>